<dbReference type="EC" id="2.7.7.48" evidence="1"/>
<dbReference type="Pfam" id="PF25358">
    <property type="entry name" value="PH_fung_RdRP"/>
    <property type="match status" value="1"/>
</dbReference>
<evidence type="ECO:0000259" key="3">
    <source>
        <dbReference type="Pfam" id="PF25358"/>
    </source>
</evidence>
<dbReference type="InterPro" id="IPR057503">
    <property type="entry name" value="PH_RdRP"/>
</dbReference>
<dbReference type="GeneID" id="19107429"/>
<dbReference type="OrthoDB" id="6513042at2759"/>
<evidence type="ECO:0000313" key="5">
    <source>
        <dbReference type="Proteomes" id="UP000011761"/>
    </source>
</evidence>
<sequence length="1187" mass="132976">MEVFVRNVPIHATNKQLEKLIDGHLRQCGVSSYHVDKMRGKPLATITVLEVGACLDFLKQFGVPQGAARYASSLRPLQLNGQRLHFSISRNQPSDITIRSLRYEAETKEDRAVKSSEVVKTKRVTSFAIKDVRCGTWDYHGENLTFVNHCETASKGTIMFGQREARILLDNPNADQIRVDAKYYDCEHIVLGDFDDPTITIALDGILPKFYQINDQGVLSTKMTALVLGPAAAQSKDVKKIRLTSIDEAHGRVAGVCFVYRVTLTDRTALGMVKRLLDSSVKMVSTISMSTTVMAPVVAWQRGKLRLDHELTDARRFGGKPFSVRYQLDRLARNGCISPSKLLLLLPAVAEVIDQCGIDATVGALRCFYRQVPRPGPEVEARECSIRAMRTLIRKYADAYDQYEPGNLYELAKAYMHINLIHKVVITPAGTYLEGPSAEPTNRVLRKYATQTDCFIRVVFQDEDGSSMHHDPRASQEAIYHIRYKGVLDGTINIAGQGFSFLGFSHSSLRNRSCWFMAPLIDSRTRTLVLSPQVIKELGDFTHIRTPAKCAARIGQCFTDTTASVSVKDWEVGKLPVVERNGRDFSDGVGTLSRQLFEDVWQVYGMRNALKPTVLQIRFQGAKGMVSLDSRLQGRQLLLRTNMEKFVGSQSRVLEICGAGFRPLPMVLNRQSVQILEDLGTPTEAVLSLQTREVQKLQCMLESAVNTASLLETMELTKAAKLPDLIDMLDQARLDFRHDRFLTGIAQMAVVHQLRDIKYRGRIHINDGVTLYGIMDETGYLQEGEVYVVTEKAPDGGRKELIRNNILITRSPAMHPGDIQQVNAVSVPADSPLKHLSNVVVFSQHGARDLPSQLSGGDLDGDLYNIIWDSTLWPTKFATPADYPRVKPVELDRIVTGKDMSDFFVTFMETNQLGMICSIHMQLADQRPMGTWDPDCIKLAAMASTAVDYSKTGIPVDMKQCPKYDRCRPDFMAPSPRILLSEQGYLDLEDELSRPYRYYKSQKALGQLYRAIDERSFIADLQAQQRAVTATHERSSSPLNSLLHYMKKWANQYGIGYSHQTKLARDIRASYEESLLDAMYHYSPVAHSVLSEQEVYAGIILGRQSGAQNKSLRELAKEMRERFGSVVEYTELQIVKGEGALIAADLESLGYDEREIEALPRAIACLEVAVLEPGRVDRKAGELKSFG</sequence>
<keyword evidence="1" id="KW-0696">RNA-directed RNA polymerase</keyword>
<accession>M2LZJ3</accession>
<dbReference type="Pfam" id="PF05183">
    <property type="entry name" value="RdRP"/>
    <property type="match status" value="1"/>
</dbReference>
<dbReference type="RefSeq" id="XP_007672613.1">
    <property type="nucleotide sequence ID" value="XM_007674423.1"/>
</dbReference>
<feature type="domain" description="RdRP-like PH" evidence="3">
    <location>
        <begin position="125"/>
        <end position="296"/>
    </location>
</feature>
<organism evidence="4 5">
    <name type="scientific">Baudoinia panamericana (strain UAMH 10762)</name>
    <name type="common">Angels' share fungus</name>
    <name type="synonym">Baudoinia compniacensis (strain UAMH 10762)</name>
    <dbReference type="NCBI Taxonomy" id="717646"/>
    <lineage>
        <taxon>Eukaryota</taxon>
        <taxon>Fungi</taxon>
        <taxon>Dikarya</taxon>
        <taxon>Ascomycota</taxon>
        <taxon>Pezizomycotina</taxon>
        <taxon>Dothideomycetes</taxon>
        <taxon>Dothideomycetidae</taxon>
        <taxon>Mycosphaerellales</taxon>
        <taxon>Teratosphaeriaceae</taxon>
        <taxon>Baudoinia</taxon>
    </lineage>
</organism>
<gene>
    <name evidence="4" type="ORF">BAUCODRAFT_119665</name>
</gene>
<dbReference type="AlphaFoldDB" id="M2LZJ3"/>
<dbReference type="HOGENOM" id="CLU_001366_2_0_1"/>
<dbReference type="KEGG" id="bcom:BAUCODRAFT_119665"/>
<dbReference type="OMA" id="PNAVTLY"/>
<comment type="similarity">
    <text evidence="1">Belongs to the RdRP family.</text>
</comment>
<dbReference type="STRING" id="717646.M2LZJ3"/>
<reference evidence="4 5" key="1">
    <citation type="journal article" date="2012" name="PLoS Pathog.">
        <title>Diverse lifestyles and strategies of plant pathogenesis encoded in the genomes of eighteen Dothideomycetes fungi.</title>
        <authorList>
            <person name="Ohm R.A."/>
            <person name="Feau N."/>
            <person name="Henrissat B."/>
            <person name="Schoch C.L."/>
            <person name="Horwitz B.A."/>
            <person name="Barry K.W."/>
            <person name="Condon B.J."/>
            <person name="Copeland A.C."/>
            <person name="Dhillon B."/>
            <person name="Glaser F."/>
            <person name="Hesse C.N."/>
            <person name="Kosti I."/>
            <person name="LaButti K."/>
            <person name="Lindquist E.A."/>
            <person name="Lucas S."/>
            <person name="Salamov A.A."/>
            <person name="Bradshaw R.E."/>
            <person name="Ciuffetti L."/>
            <person name="Hamelin R.C."/>
            <person name="Kema G.H.J."/>
            <person name="Lawrence C."/>
            <person name="Scott J.A."/>
            <person name="Spatafora J.W."/>
            <person name="Turgeon B.G."/>
            <person name="de Wit P.J.G.M."/>
            <person name="Zhong S."/>
            <person name="Goodwin S.B."/>
            <person name="Grigoriev I.V."/>
        </authorList>
    </citation>
    <scope>NUCLEOTIDE SEQUENCE [LARGE SCALE GENOMIC DNA]</scope>
    <source>
        <strain evidence="4 5">UAMH 10762</strain>
    </source>
</reference>
<dbReference type="InterPro" id="IPR007855">
    <property type="entry name" value="RDRP"/>
</dbReference>
<dbReference type="InterPro" id="IPR057596">
    <property type="entry name" value="RDRP_core"/>
</dbReference>
<dbReference type="PANTHER" id="PTHR23079">
    <property type="entry name" value="RNA-DEPENDENT RNA POLYMERASE"/>
    <property type="match status" value="1"/>
</dbReference>
<evidence type="ECO:0000256" key="1">
    <source>
        <dbReference type="RuleBase" id="RU363098"/>
    </source>
</evidence>
<keyword evidence="5" id="KW-1185">Reference proteome</keyword>
<keyword evidence="1" id="KW-0808">Transferase</keyword>
<keyword evidence="1" id="KW-0548">Nucleotidyltransferase</keyword>
<dbReference type="GO" id="GO:0003968">
    <property type="term" value="F:RNA-directed RNA polymerase activity"/>
    <property type="evidence" value="ECO:0007669"/>
    <property type="project" value="UniProtKB-KW"/>
</dbReference>
<evidence type="ECO:0000313" key="4">
    <source>
        <dbReference type="EMBL" id="EMD00113.1"/>
    </source>
</evidence>
<feature type="domain" description="RDRP core" evidence="2">
    <location>
        <begin position="426"/>
        <end position="1012"/>
    </location>
</feature>
<dbReference type="GO" id="GO:0031380">
    <property type="term" value="C:nuclear RNA-directed RNA polymerase complex"/>
    <property type="evidence" value="ECO:0007669"/>
    <property type="project" value="TreeGrafter"/>
</dbReference>
<evidence type="ECO:0000259" key="2">
    <source>
        <dbReference type="Pfam" id="PF05183"/>
    </source>
</evidence>
<proteinExistence type="inferred from homology"/>
<dbReference type="GO" id="GO:0003723">
    <property type="term" value="F:RNA binding"/>
    <property type="evidence" value="ECO:0007669"/>
    <property type="project" value="UniProtKB-KW"/>
</dbReference>
<dbReference type="GO" id="GO:0030422">
    <property type="term" value="P:siRNA processing"/>
    <property type="evidence" value="ECO:0007669"/>
    <property type="project" value="TreeGrafter"/>
</dbReference>
<dbReference type="EMBL" id="KB445551">
    <property type="protein sequence ID" value="EMD00113.1"/>
    <property type="molecule type" value="Genomic_DNA"/>
</dbReference>
<keyword evidence="1" id="KW-0694">RNA-binding</keyword>
<comment type="catalytic activity">
    <reaction evidence="1">
        <text>RNA(n) + a ribonucleoside 5'-triphosphate = RNA(n+1) + diphosphate</text>
        <dbReference type="Rhea" id="RHEA:21248"/>
        <dbReference type="Rhea" id="RHEA-COMP:14527"/>
        <dbReference type="Rhea" id="RHEA-COMP:17342"/>
        <dbReference type="ChEBI" id="CHEBI:33019"/>
        <dbReference type="ChEBI" id="CHEBI:61557"/>
        <dbReference type="ChEBI" id="CHEBI:140395"/>
        <dbReference type="EC" id="2.7.7.48"/>
    </reaction>
</comment>
<dbReference type="Proteomes" id="UP000011761">
    <property type="component" value="Unassembled WGS sequence"/>
</dbReference>
<protein>
    <recommendedName>
        <fullName evidence="1">RNA-dependent RNA polymerase</fullName>
        <ecNumber evidence="1">2.7.7.48</ecNumber>
    </recommendedName>
</protein>
<name>M2LZJ3_BAUPA</name>
<dbReference type="PANTHER" id="PTHR23079:SF17">
    <property type="entry name" value="RNA-DEPENDENT RNA POLYMERASE"/>
    <property type="match status" value="1"/>
</dbReference>
<dbReference type="eggNOG" id="KOG0988">
    <property type="taxonomic scope" value="Eukaryota"/>
</dbReference>